<feature type="non-terminal residue" evidence="1">
    <location>
        <position position="1"/>
    </location>
</feature>
<keyword evidence="2" id="KW-1185">Reference proteome</keyword>
<gene>
    <name evidence="1" type="ORF">ADUPG1_003117</name>
</gene>
<organism evidence="1 2">
    <name type="scientific">Aduncisulcus paluster</name>
    <dbReference type="NCBI Taxonomy" id="2918883"/>
    <lineage>
        <taxon>Eukaryota</taxon>
        <taxon>Metamonada</taxon>
        <taxon>Carpediemonas-like organisms</taxon>
        <taxon>Aduncisulcus</taxon>
    </lineage>
</organism>
<protein>
    <submittedName>
        <fullName evidence="1">Uncharacterized protein</fullName>
    </submittedName>
</protein>
<proteinExistence type="predicted"/>
<evidence type="ECO:0000313" key="2">
    <source>
        <dbReference type="Proteomes" id="UP001057375"/>
    </source>
</evidence>
<name>A0ABQ5KUM6_9EUKA</name>
<dbReference type="Proteomes" id="UP001057375">
    <property type="component" value="Unassembled WGS sequence"/>
</dbReference>
<accession>A0ABQ5KUM6</accession>
<sequence>KPVETADAVLYVELDFNYSDFIGQAIKNDLRQASA</sequence>
<comment type="caution">
    <text evidence="1">The sequence shown here is derived from an EMBL/GenBank/DDBJ whole genome shotgun (WGS) entry which is preliminary data.</text>
</comment>
<reference evidence="1" key="1">
    <citation type="submission" date="2022-03" db="EMBL/GenBank/DDBJ databases">
        <title>Draft genome sequence of Aduncisulcus paluster, a free-living microaerophilic Fornicata.</title>
        <authorList>
            <person name="Yuyama I."/>
            <person name="Kume K."/>
            <person name="Tamura T."/>
            <person name="Inagaki Y."/>
            <person name="Hashimoto T."/>
        </authorList>
    </citation>
    <scope>NUCLEOTIDE SEQUENCE</scope>
    <source>
        <strain evidence="1">NY0171</strain>
    </source>
</reference>
<dbReference type="EMBL" id="BQXS01004045">
    <property type="protein sequence ID" value="GKT36167.1"/>
    <property type="molecule type" value="Genomic_DNA"/>
</dbReference>
<evidence type="ECO:0000313" key="1">
    <source>
        <dbReference type="EMBL" id="GKT36167.1"/>
    </source>
</evidence>